<dbReference type="Gene3D" id="3.10.260.10">
    <property type="entry name" value="Transcription regulator HTH, APSES-type DNA-binding domain"/>
    <property type="match status" value="1"/>
</dbReference>
<dbReference type="OrthoDB" id="5562739at2759"/>
<feature type="region of interest" description="Disordered" evidence="1">
    <location>
        <begin position="1"/>
        <end position="52"/>
    </location>
</feature>
<proteinExistence type="predicted"/>
<dbReference type="GeneID" id="14538066"/>
<dbReference type="HOGENOM" id="CLU_389314_0_0_1"/>
<dbReference type="PANTHER" id="PTHR43828">
    <property type="entry name" value="ASPARAGINASE"/>
    <property type="match status" value="1"/>
</dbReference>
<dbReference type="InterPro" id="IPR036887">
    <property type="entry name" value="HTH_APSES_sf"/>
</dbReference>
<dbReference type="Proteomes" id="UP000005018">
    <property type="component" value="Chromosome 1"/>
</dbReference>
<evidence type="ECO:0000313" key="3">
    <source>
        <dbReference type="EMBL" id="CCG21303.1"/>
    </source>
</evidence>
<dbReference type="SUPFAM" id="SSF54616">
    <property type="entry name" value="DNA-binding domain of Mlu1-box binding protein MBP1"/>
    <property type="match status" value="1"/>
</dbReference>
<dbReference type="GO" id="GO:0000981">
    <property type="term" value="F:DNA-binding transcription factor activity, RNA polymerase II-specific"/>
    <property type="evidence" value="ECO:0007669"/>
    <property type="project" value="UniProtKB-ARBA"/>
</dbReference>
<dbReference type="PROSITE" id="PS51299">
    <property type="entry name" value="HTH_APSES"/>
    <property type="match status" value="1"/>
</dbReference>
<dbReference type="AlphaFoldDB" id="H8WYI8"/>
<feature type="compositionally biased region" description="Polar residues" evidence="1">
    <location>
        <begin position="11"/>
        <end position="43"/>
    </location>
</feature>
<protein>
    <recommendedName>
        <fullName evidence="2">HTH APSES-type domain-containing protein</fullName>
    </recommendedName>
</protein>
<feature type="compositionally biased region" description="Basic residues" evidence="1">
    <location>
        <begin position="222"/>
        <end position="238"/>
    </location>
</feature>
<dbReference type="GO" id="GO:0030907">
    <property type="term" value="C:MBF transcription complex"/>
    <property type="evidence" value="ECO:0007669"/>
    <property type="project" value="TreeGrafter"/>
</dbReference>
<dbReference type="EMBL" id="HE681719">
    <property type="protein sequence ID" value="CCG21303.1"/>
    <property type="molecule type" value="Genomic_DNA"/>
</dbReference>
<reference evidence="3 4" key="1">
    <citation type="journal article" date="2012" name="PLoS ONE">
        <title>Sequence and analysis of the genome of the pathogenic yeast Candida orthopsilosis.</title>
        <authorList>
            <person name="Riccombeni A."/>
            <person name="Vidanes G."/>
            <person name="Proux-Wera E."/>
            <person name="Wolfe K.H."/>
            <person name="Butler G."/>
        </authorList>
    </citation>
    <scope>NUCLEOTIDE SEQUENCE [LARGE SCALE GENOMIC DNA]</scope>
    <source>
        <strain evidence="3 4">Co 90-125</strain>
    </source>
</reference>
<dbReference type="RefSeq" id="XP_003866742.1">
    <property type="nucleotide sequence ID" value="XM_003866694.1"/>
</dbReference>
<dbReference type="InterPro" id="IPR003163">
    <property type="entry name" value="Tscrpt_reg_HTH_APSES-type"/>
</dbReference>
<feature type="region of interest" description="Disordered" evidence="1">
    <location>
        <begin position="200"/>
        <end position="251"/>
    </location>
</feature>
<dbReference type="GO" id="GO:0003677">
    <property type="term" value="F:DNA binding"/>
    <property type="evidence" value="ECO:0007669"/>
    <property type="project" value="InterPro"/>
</dbReference>
<organism evidence="3 4">
    <name type="scientific">Candida orthopsilosis (strain 90-125)</name>
    <name type="common">Yeast</name>
    <dbReference type="NCBI Taxonomy" id="1136231"/>
    <lineage>
        <taxon>Eukaryota</taxon>
        <taxon>Fungi</taxon>
        <taxon>Dikarya</taxon>
        <taxon>Ascomycota</taxon>
        <taxon>Saccharomycotina</taxon>
        <taxon>Pichiomycetes</taxon>
        <taxon>Debaryomycetaceae</taxon>
        <taxon>Candida/Lodderomyces clade</taxon>
        <taxon>Candida</taxon>
    </lineage>
</organism>
<feature type="region of interest" description="Disordered" evidence="1">
    <location>
        <begin position="524"/>
        <end position="556"/>
    </location>
</feature>
<evidence type="ECO:0000256" key="1">
    <source>
        <dbReference type="SAM" id="MobiDB-lite"/>
    </source>
</evidence>
<gene>
    <name evidence="3" type="ORF">CORT_0A09190</name>
</gene>
<dbReference type="eggNOG" id="ENOG502S1IW">
    <property type="taxonomic scope" value="Eukaryota"/>
</dbReference>
<feature type="compositionally biased region" description="Low complexity" evidence="1">
    <location>
        <begin position="202"/>
        <end position="221"/>
    </location>
</feature>
<accession>H8WYI8</accession>
<evidence type="ECO:0000313" key="4">
    <source>
        <dbReference type="Proteomes" id="UP000005018"/>
    </source>
</evidence>
<feature type="compositionally biased region" description="Polar residues" evidence="1">
    <location>
        <begin position="529"/>
        <end position="542"/>
    </location>
</feature>
<dbReference type="GO" id="GO:0033309">
    <property type="term" value="C:SBF transcription complex"/>
    <property type="evidence" value="ECO:0007669"/>
    <property type="project" value="TreeGrafter"/>
</dbReference>
<sequence length="709" mass="78623">MLPSVYHPADHTTSPIGYNSDNLRSPYSPTQKPSNVSSMVSTLDQRRSTPKLPSIHQLTSRTIERISMSPKVNQLQVPQQFPVPSVQLATPLPPPSSAFQQNYTSTPTQPSYPIASSHIQQLHPLRSPVNRQYIFTQNSPASPISPILSPYFTTQQGGQGYSPPTYPVSYTSPSTSYYSNNPQYPVQQLSSPYVQPKIPVGVSQQSRSSDTSKTSSVVKTISKIKKPGKQARRRRKKSTSNGSHTKLHTKTGSSIYNRKPRQTLVFNENSIHYPVHRDLTRLINTNKIPSSVVQQLNTTIYCQIDTKKYSTSALDSQRNFLTVFEYTVNDHWVIWDYETGFVHLTGIWKASLNVDGEAPPCASHFKADIVKLLESTPKQYQAYIKRIRGGFLKIQGTWLPFKLCKILARRFCYNIRFSLIPIFGPDFPEACLHPNDPGYGELKLDDLKNYEQGDLPEPADGENTNEGYQEQLAGTQKTMETKSTILPADHLQPLQSPISKQSANLASPVSTNSGSSKFVDVEQLPPVGTFSSPSTGPTASGQETEHGRSQQANSYERQSCLPLASTTFLKSLDQHGSTSTSSESLNSVFTQKSPTQLTAQSKAQSYSDLLEIVNASKCLQLLRQEQGNTKILSSPLERSSSSHSGKLVAWEDETDDEVDDMTSKIRSTKQINHKLDDGISSILIAAELNKSFAYSSDLRSSMSIKDLST</sequence>
<feature type="domain" description="HTH APSES-type" evidence="2">
    <location>
        <begin position="310"/>
        <end position="434"/>
    </location>
</feature>
<dbReference type="KEGG" id="cot:CORT_0A09190"/>
<dbReference type="InterPro" id="IPR051642">
    <property type="entry name" value="SWI6-like"/>
</dbReference>
<keyword evidence="4" id="KW-1185">Reference proteome</keyword>
<feature type="compositionally biased region" description="Polar residues" evidence="1">
    <location>
        <begin position="239"/>
        <end position="251"/>
    </location>
</feature>
<dbReference type="PANTHER" id="PTHR43828:SF5">
    <property type="entry name" value="TRANSCRIPTIONAL REPRESSOR XBP1"/>
    <property type="match status" value="1"/>
</dbReference>
<evidence type="ECO:0000259" key="2">
    <source>
        <dbReference type="PROSITE" id="PS51299"/>
    </source>
</evidence>
<name>H8WYI8_CANO9</name>